<sequence>MTTTHPHLDEVVRTRRSRRLRILIGVCVMVLVLLIAWLVIAANAGRWGVPMFNFTNERGSQCRNDFFGHSCNPMTLEDISYRADVPLAADTKVLLGTWRQTHDFQLTARLVFPKESAKASYEALQQKFGECRQNQPSPLATVPDLTALCVMSNEFTRMEGGLPPDRLWQISSATQADGSTLVHMDIRSR</sequence>
<keyword evidence="1" id="KW-1133">Transmembrane helix</keyword>
<feature type="transmembrane region" description="Helical" evidence="1">
    <location>
        <begin position="20"/>
        <end position="40"/>
    </location>
</feature>
<evidence type="ECO:0000313" key="3">
    <source>
        <dbReference type="Proteomes" id="UP000215896"/>
    </source>
</evidence>
<dbReference type="Proteomes" id="UP000215896">
    <property type="component" value="Unassembled WGS sequence"/>
</dbReference>
<dbReference type="RefSeq" id="WP_094406527.1">
    <property type="nucleotide sequence ID" value="NZ_NMVO01000017.1"/>
</dbReference>
<keyword evidence="1" id="KW-0812">Transmembrane</keyword>
<protein>
    <submittedName>
        <fullName evidence="2">Uncharacterized protein</fullName>
    </submittedName>
</protein>
<comment type="caution">
    <text evidence="2">The sequence shown here is derived from an EMBL/GenBank/DDBJ whole genome shotgun (WGS) entry which is preliminary data.</text>
</comment>
<dbReference type="EMBL" id="NMVO01000017">
    <property type="protein sequence ID" value="OYO09562.1"/>
    <property type="molecule type" value="Genomic_DNA"/>
</dbReference>
<keyword evidence="1" id="KW-0472">Membrane</keyword>
<keyword evidence="3" id="KW-1185">Reference proteome</keyword>
<gene>
    <name evidence="2" type="ORF">CGZ94_18030</name>
</gene>
<name>A0A255G256_9ACTN</name>
<evidence type="ECO:0000313" key="2">
    <source>
        <dbReference type="EMBL" id="OYO09562.1"/>
    </source>
</evidence>
<dbReference type="OrthoDB" id="3729328at2"/>
<reference evidence="2 3" key="1">
    <citation type="submission" date="2017-07" db="EMBL/GenBank/DDBJ databases">
        <title>Draft whole genome sequences of clinical Proprionibacteriaceae strains.</title>
        <authorList>
            <person name="Bernier A.-M."/>
            <person name="Bernard K."/>
            <person name="Domingo M.-C."/>
        </authorList>
    </citation>
    <scope>NUCLEOTIDE SEQUENCE [LARGE SCALE GENOMIC DNA]</scope>
    <source>
        <strain evidence="2 3">NML 030167</strain>
    </source>
</reference>
<accession>A0A255G256</accession>
<organism evidence="2 3">
    <name type="scientific">Enemella evansiae</name>
    <dbReference type="NCBI Taxonomy" id="2016499"/>
    <lineage>
        <taxon>Bacteria</taxon>
        <taxon>Bacillati</taxon>
        <taxon>Actinomycetota</taxon>
        <taxon>Actinomycetes</taxon>
        <taxon>Propionibacteriales</taxon>
        <taxon>Propionibacteriaceae</taxon>
        <taxon>Enemella</taxon>
    </lineage>
</organism>
<proteinExistence type="predicted"/>
<dbReference type="AlphaFoldDB" id="A0A255G256"/>
<evidence type="ECO:0000256" key="1">
    <source>
        <dbReference type="SAM" id="Phobius"/>
    </source>
</evidence>